<evidence type="ECO:0000313" key="1">
    <source>
        <dbReference type="Proteomes" id="UP000887566"/>
    </source>
</evidence>
<dbReference type="WBParaSite" id="PSAMB.scaffold4448size14552.g24328.t1">
    <property type="protein sequence ID" value="PSAMB.scaffold4448size14552.g24328.t1"/>
    <property type="gene ID" value="PSAMB.scaffold4448size14552.g24328"/>
</dbReference>
<reference evidence="2" key="1">
    <citation type="submission" date="2022-11" db="UniProtKB">
        <authorList>
            <consortium name="WormBaseParasite"/>
        </authorList>
    </citation>
    <scope>IDENTIFICATION</scope>
</reference>
<keyword evidence="1" id="KW-1185">Reference proteome</keyword>
<dbReference type="Proteomes" id="UP000887566">
    <property type="component" value="Unplaced"/>
</dbReference>
<name>A0A914WJM5_9BILA</name>
<protein>
    <submittedName>
        <fullName evidence="2">Uncharacterized protein</fullName>
    </submittedName>
</protein>
<organism evidence="1 2">
    <name type="scientific">Plectus sambesii</name>
    <dbReference type="NCBI Taxonomy" id="2011161"/>
    <lineage>
        <taxon>Eukaryota</taxon>
        <taxon>Metazoa</taxon>
        <taxon>Ecdysozoa</taxon>
        <taxon>Nematoda</taxon>
        <taxon>Chromadorea</taxon>
        <taxon>Plectida</taxon>
        <taxon>Plectina</taxon>
        <taxon>Plectoidea</taxon>
        <taxon>Plectidae</taxon>
        <taxon>Plectus</taxon>
    </lineage>
</organism>
<accession>A0A914WJM5</accession>
<proteinExistence type="predicted"/>
<sequence>MTRSVVLSINRPSEAEVAQFAQKKAALVGALGRSCLYAELVTLRHKFRYGGDVDKVKERVSALFSGLFTATWSRIWAVYEPTFCFTYYLLRQLGEKKAMRKLILPFIKDHIILMLHPPTVLELLKKVKVQLLTLPKEQRIVEMRHFLKLTTKLAVAKTQVLLIAYNRADTFLKEYTGEENSFQDLLKHRKADILIADSRQHFPKDKLAVLLPRTRASGHMYQLVPSMYEFAESVDGDLITLVKEAWSLYMDRNEGGTPPPVVKTPRARLANVLRCVSLNAADQNVAVESADVASGGGHRQDQQEQRTVDERVVNEVAVGVQHELNGGLHAEQQHDDVVSATPKRQYRKREVKVTKQYSLRKQY</sequence>
<dbReference type="AlphaFoldDB" id="A0A914WJM5"/>
<evidence type="ECO:0000313" key="2">
    <source>
        <dbReference type="WBParaSite" id="PSAMB.scaffold4448size14552.g24328.t1"/>
    </source>
</evidence>